<name>F9UI56_9GAMM</name>
<dbReference type="AlphaFoldDB" id="F9UI56"/>
<evidence type="ECO:0000313" key="3">
    <source>
        <dbReference type="Proteomes" id="UP000005459"/>
    </source>
</evidence>
<dbReference type="EMBL" id="AFWV01000022">
    <property type="protein sequence ID" value="EGV16115.1"/>
    <property type="molecule type" value="Genomic_DNA"/>
</dbReference>
<dbReference type="RefSeq" id="WP_007195480.1">
    <property type="nucleotide sequence ID" value="NZ_AFWV01000022.1"/>
</dbReference>
<organism evidence="2 3">
    <name type="scientific">Thiocapsa marina 5811</name>
    <dbReference type="NCBI Taxonomy" id="768671"/>
    <lineage>
        <taxon>Bacteria</taxon>
        <taxon>Pseudomonadati</taxon>
        <taxon>Pseudomonadota</taxon>
        <taxon>Gammaproteobacteria</taxon>
        <taxon>Chromatiales</taxon>
        <taxon>Chromatiaceae</taxon>
        <taxon>Thiocapsa</taxon>
    </lineage>
</organism>
<dbReference type="STRING" id="768671.ThimaDRAFT_4609"/>
<dbReference type="PATRIC" id="fig|768671.3.peg.4852"/>
<proteinExistence type="predicted"/>
<keyword evidence="3" id="KW-1185">Reference proteome</keyword>
<dbReference type="Proteomes" id="UP000005459">
    <property type="component" value="Unassembled WGS sequence"/>
</dbReference>
<feature type="region of interest" description="Disordered" evidence="1">
    <location>
        <begin position="564"/>
        <end position="585"/>
    </location>
</feature>
<reference evidence="2 3" key="1">
    <citation type="submission" date="2011-06" db="EMBL/GenBank/DDBJ databases">
        <title>The draft genome of Thiocapsa marina 5811.</title>
        <authorList>
            <consortium name="US DOE Joint Genome Institute (JGI-PGF)"/>
            <person name="Lucas S."/>
            <person name="Han J."/>
            <person name="Cheng J.-F."/>
            <person name="Goodwin L."/>
            <person name="Pitluck S."/>
            <person name="Peters L."/>
            <person name="Land M.L."/>
            <person name="Hauser L."/>
            <person name="Vogl K."/>
            <person name="Liu Z."/>
            <person name="Imhoff J."/>
            <person name="Thiel V."/>
            <person name="Frigaard N.-U."/>
            <person name="Bryant D."/>
            <person name="Woyke T.J."/>
        </authorList>
    </citation>
    <scope>NUCLEOTIDE SEQUENCE [LARGE SCALE GENOMIC DNA]</scope>
    <source>
        <strain evidence="2 3">5811</strain>
    </source>
</reference>
<gene>
    <name evidence="2" type="ORF">ThimaDRAFT_4609</name>
</gene>
<evidence type="ECO:0000313" key="2">
    <source>
        <dbReference type="EMBL" id="EGV16115.1"/>
    </source>
</evidence>
<protein>
    <submittedName>
        <fullName evidence="2">Uncharacterized protein</fullName>
    </submittedName>
</protein>
<dbReference type="eggNOG" id="COG0674">
    <property type="taxonomic scope" value="Bacteria"/>
</dbReference>
<feature type="compositionally biased region" description="Basic and acidic residues" evidence="1">
    <location>
        <begin position="575"/>
        <end position="585"/>
    </location>
</feature>
<evidence type="ECO:0000256" key="1">
    <source>
        <dbReference type="SAM" id="MobiDB-lite"/>
    </source>
</evidence>
<sequence>MSTPRSIRLLIPSLAIVGLSLLGAVLPDTARAADACREGKEVRIWTAPLQPSPGAPLEIIAVATDADLDEVLITDPAGRQTSLRTAHGGGPPWSLYGTQFRPVAGIYRIETTRAGRVAGCAEVRVGGRDRTQGSKRGSGEWDLATEAFYSAWIEHLFEAPPEQLLSFDSLGPVLRDPARNLLFNYLGNGEDHSLPAEPDCADLPYFLRTYFAWKLGLPVAYRPCTRGSRSSAPTCQAPVAETRFVGASMDQGASAEVFREASRSMMNTVHSGSARTALRDDATDFYPVALDRSTLWPGTIFADPYGHIMVIVKWLPQRGRESGLLLAVDAQPDNSVTRKRFWEGTFLFAQTPSAGPGFKAFRPVVQTGSGVRQMPNNAIDGRSGLPPFSLEQAALSPADFYARMQRLVNPRGLEPEVAYTATLDALMEQLETRVTSVENGEAYVRSRPGITIPMPSGPAIFETTGPWEDYATPSRDMRLLIAMKVLADLPERIRRYPELFVLQGRSPSDAAARIERMNAQRMGERFITYTRSDGTPWRLSLGEIFSRRAELEMAYNPNDCVERRWGASPGSPDESTCRRRAPADQRARMEEYRPWFREAVRPPR</sequence>
<accession>F9UI56</accession>
<dbReference type="OrthoDB" id="5557682at2"/>